<organism evidence="2 3">
    <name type="scientific">Rubroshorea leprosula</name>
    <dbReference type="NCBI Taxonomy" id="152421"/>
    <lineage>
        <taxon>Eukaryota</taxon>
        <taxon>Viridiplantae</taxon>
        <taxon>Streptophyta</taxon>
        <taxon>Embryophyta</taxon>
        <taxon>Tracheophyta</taxon>
        <taxon>Spermatophyta</taxon>
        <taxon>Magnoliopsida</taxon>
        <taxon>eudicotyledons</taxon>
        <taxon>Gunneridae</taxon>
        <taxon>Pentapetalae</taxon>
        <taxon>rosids</taxon>
        <taxon>malvids</taxon>
        <taxon>Malvales</taxon>
        <taxon>Dipterocarpaceae</taxon>
        <taxon>Rubroshorea</taxon>
    </lineage>
</organism>
<keyword evidence="3" id="KW-1185">Reference proteome</keyword>
<feature type="domain" description="Rhodanese" evidence="1">
    <location>
        <begin position="64"/>
        <end position="164"/>
    </location>
</feature>
<evidence type="ECO:0000313" key="2">
    <source>
        <dbReference type="EMBL" id="GKV42901.1"/>
    </source>
</evidence>
<protein>
    <recommendedName>
        <fullName evidence="1">Rhodanese domain-containing protein</fullName>
    </recommendedName>
</protein>
<evidence type="ECO:0000259" key="1">
    <source>
        <dbReference type="PROSITE" id="PS50206"/>
    </source>
</evidence>
<comment type="caution">
    <text evidence="2">The sequence shown here is derived from an EMBL/GenBank/DDBJ whole genome shotgun (WGS) entry which is preliminary data.</text>
</comment>
<sequence length="164" mass="18129">MTTFASSPRIAHSVLRLLLRPPIRYHGLSGSILRFGSVSNVERKDEINEVKPRSVTVHAAYQFLQAGHHYLDVRTSDEFRAGHPSGAINVPYMFRTEAGRTKNAKFLEEVSSRFEKDNKILIGCQSGKRSLMAAADLQSAGYTDVIDVAGGYSAWKENGLPSTM</sequence>
<evidence type="ECO:0000313" key="3">
    <source>
        <dbReference type="Proteomes" id="UP001054252"/>
    </source>
</evidence>
<dbReference type="Gene3D" id="3.40.250.10">
    <property type="entry name" value="Rhodanese-like domain"/>
    <property type="match status" value="1"/>
</dbReference>
<dbReference type="InterPro" id="IPR052367">
    <property type="entry name" value="Thiosulfate_ST/Rhodanese-like"/>
</dbReference>
<dbReference type="PANTHER" id="PTHR45431">
    <property type="entry name" value="RHODANESE-LIKE DOMAIN-CONTAINING PROTEIN 15, CHLOROPLASTIC"/>
    <property type="match status" value="1"/>
</dbReference>
<dbReference type="PANTHER" id="PTHR45431:SF6">
    <property type="entry name" value="RHODANESE DOMAIN-CONTAINING PROTEIN"/>
    <property type="match status" value="1"/>
</dbReference>
<dbReference type="AlphaFoldDB" id="A0AAV5LZP0"/>
<accession>A0AAV5LZP0</accession>
<dbReference type="SUPFAM" id="SSF52821">
    <property type="entry name" value="Rhodanese/Cell cycle control phosphatase"/>
    <property type="match status" value="1"/>
</dbReference>
<dbReference type="InterPro" id="IPR036873">
    <property type="entry name" value="Rhodanese-like_dom_sf"/>
</dbReference>
<dbReference type="CDD" id="cd00158">
    <property type="entry name" value="RHOD"/>
    <property type="match status" value="1"/>
</dbReference>
<dbReference type="Pfam" id="PF00581">
    <property type="entry name" value="Rhodanese"/>
    <property type="match status" value="1"/>
</dbReference>
<dbReference type="SMART" id="SM00450">
    <property type="entry name" value="RHOD"/>
    <property type="match status" value="1"/>
</dbReference>
<dbReference type="Proteomes" id="UP001054252">
    <property type="component" value="Unassembled WGS sequence"/>
</dbReference>
<dbReference type="EMBL" id="BPVZ01000163">
    <property type="protein sequence ID" value="GKV42901.1"/>
    <property type="molecule type" value="Genomic_DNA"/>
</dbReference>
<reference evidence="2 3" key="1">
    <citation type="journal article" date="2021" name="Commun. Biol.">
        <title>The genome of Shorea leprosula (Dipterocarpaceae) highlights the ecological relevance of drought in aseasonal tropical rainforests.</title>
        <authorList>
            <person name="Ng K.K.S."/>
            <person name="Kobayashi M.J."/>
            <person name="Fawcett J.A."/>
            <person name="Hatakeyama M."/>
            <person name="Paape T."/>
            <person name="Ng C.H."/>
            <person name="Ang C.C."/>
            <person name="Tnah L.H."/>
            <person name="Lee C.T."/>
            <person name="Nishiyama T."/>
            <person name="Sese J."/>
            <person name="O'Brien M.J."/>
            <person name="Copetti D."/>
            <person name="Mohd Noor M.I."/>
            <person name="Ong R.C."/>
            <person name="Putra M."/>
            <person name="Sireger I.Z."/>
            <person name="Indrioko S."/>
            <person name="Kosugi Y."/>
            <person name="Izuno A."/>
            <person name="Isagi Y."/>
            <person name="Lee S.L."/>
            <person name="Shimizu K.K."/>
        </authorList>
    </citation>
    <scope>NUCLEOTIDE SEQUENCE [LARGE SCALE GENOMIC DNA]</scope>
    <source>
        <strain evidence="2">214</strain>
    </source>
</reference>
<name>A0AAV5LZP0_9ROSI</name>
<proteinExistence type="predicted"/>
<gene>
    <name evidence="2" type="ORF">SLEP1_g50261</name>
</gene>
<dbReference type="InterPro" id="IPR001763">
    <property type="entry name" value="Rhodanese-like_dom"/>
</dbReference>
<dbReference type="PROSITE" id="PS50206">
    <property type="entry name" value="RHODANESE_3"/>
    <property type="match status" value="1"/>
</dbReference>